<organism evidence="3 4">
    <name type="scientific">Theobroma cacao</name>
    <name type="common">Cacao</name>
    <name type="synonym">Cocoa</name>
    <dbReference type="NCBI Taxonomy" id="3641"/>
    <lineage>
        <taxon>Eukaryota</taxon>
        <taxon>Viridiplantae</taxon>
        <taxon>Streptophyta</taxon>
        <taxon>Embryophyta</taxon>
        <taxon>Tracheophyta</taxon>
        <taxon>Spermatophyta</taxon>
        <taxon>Magnoliopsida</taxon>
        <taxon>eudicotyledons</taxon>
        <taxon>Gunneridae</taxon>
        <taxon>Pentapetalae</taxon>
        <taxon>rosids</taxon>
        <taxon>malvids</taxon>
        <taxon>Malvales</taxon>
        <taxon>Malvaceae</taxon>
        <taxon>Byttnerioideae</taxon>
        <taxon>Theobroma</taxon>
    </lineage>
</organism>
<protein>
    <recommendedName>
        <fullName evidence="2">RNase H type-1 domain-containing protein</fullName>
    </recommendedName>
</protein>
<accession>A0A061GPX4</accession>
<reference evidence="3 4" key="1">
    <citation type="journal article" date="2013" name="Genome Biol.">
        <title>The genome sequence of the most widely cultivated cacao type and its use to identify candidate genes regulating pod color.</title>
        <authorList>
            <person name="Motamayor J.C."/>
            <person name="Mockaitis K."/>
            <person name="Schmutz J."/>
            <person name="Haiminen N."/>
            <person name="Iii D.L."/>
            <person name="Cornejo O."/>
            <person name="Findley S.D."/>
            <person name="Zheng P."/>
            <person name="Utro F."/>
            <person name="Royaert S."/>
            <person name="Saski C."/>
            <person name="Jenkins J."/>
            <person name="Podicheti R."/>
            <person name="Zhao M."/>
            <person name="Scheffler B.E."/>
            <person name="Stack J.C."/>
            <person name="Feltus F.A."/>
            <person name="Mustiga G.M."/>
            <person name="Amores F."/>
            <person name="Phillips W."/>
            <person name="Marelli J.P."/>
            <person name="May G.D."/>
            <person name="Shapiro H."/>
            <person name="Ma J."/>
            <person name="Bustamante C.D."/>
            <person name="Schnell R.J."/>
            <person name="Main D."/>
            <person name="Gilbert D."/>
            <person name="Parida L."/>
            <person name="Kuhn D.N."/>
        </authorList>
    </citation>
    <scope>NUCLEOTIDE SEQUENCE [LARGE SCALE GENOMIC DNA]</scope>
    <source>
        <strain evidence="4">cv. Matina 1-6</strain>
    </source>
</reference>
<dbReference type="InParanoid" id="A0A061GPX4"/>
<dbReference type="GO" id="GO:0004523">
    <property type="term" value="F:RNA-DNA hybrid ribonuclease activity"/>
    <property type="evidence" value="ECO:0007669"/>
    <property type="project" value="InterPro"/>
</dbReference>
<dbReference type="Gramene" id="EOY29149">
    <property type="protein sequence ID" value="EOY29149"/>
    <property type="gene ID" value="TCM_036783"/>
</dbReference>
<dbReference type="HOGENOM" id="CLU_1985646_0_0_1"/>
<dbReference type="InterPro" id="IPR036397">
    <property type="entry name" value="RNaseH_sf"/>
</dbReference>
<evidence type="ECO:0000313" key="3">
    <source>
        <dbReference type="EMBL" id="EOY29149.1"/>
    </source>
</evidence>
<feature type="transmembrane region" description="Helical" evidence="1">
    <location>
        <begin position="91"/>
        <end position="113"/>
    </location>
</feature>
<keyword evidence="1" id="KW-1133">Transmembrane helix</keyword>
<evidence type="ECO:0000259" key="2">
    <source>
        <dbReference type="Pfam" id="PF13456"/>
    </source>
</evidence>
<feature type="domain" description="RNase H type-1" evidence="2">
    <location>
        <begin position="6"/>
        <end position="42"/>
    </location>
</feature>
<keyword evidence="1" id="KW-0812">Transmembrane</keyword>
<gene>
    <name evidence="3" type="ORF">TCM_036783</name>
</gene>
<evidence type="ECO:0000256" key="1">
    <source>
        <dbReference type="SAM" id="Phobius"/>
    </source>
</evidence>
<evidence type="ECO:0000313" key="4">
    <source>
        <dbReference type="Proteomes" id="UP000026915"/>
    </source>
</evidence>
<dbReference type="Gene3D" id="3.30.420.10">
    <property type="entry name" value="Ribonuclease H-like superfamily/Ribonuclease H"/>
    <property type="match status" value="1"/>
</dbReference>
<keyword evidence="4" id="KW-1185">Reference proteome</keyword>
<dbReference type="Pfam" id="PF13456">
    <property type="entry name" value="RVT_3"/>
    <property type="match status" value="1"/>
</dbReference>
<dbReference type="GO" id="GO:0003676">
    <property type="term" value="F:nucleic acid binding"/>
    <property type="evidence" value="ECO:0007669"/>
    <property type="project" value="InterPro"/>
</dbReference>
<proteinExistence type="predicted"/>
<dbReference type="Proteomes" id="UP000026915">
    <property type="component" value="Chromosome 9"/>
</dbReference>
<feature type="transmembrane region" description="Helical" evidence="1">
    <location>
        <begin position="61"/>
        <end position="79"/>
    </location>
</feature>
<dbReference type="InterPro" id="IPR002156">
    <property type="entry name" value="RNaseH_domain"/>
</dbReference>
<sequence length="126" mass="14797">MAPWRLRKCLLHIERLREKLNDWKIQHVNREANQRADALAKEGVDRQSDSLRVFLETGPRWIAVFLIAGMRVLSAFGSLQTGVELNGGKEFLFLSFWVLDGFGTLFFVMLDYWNWQRCLYRFSGKV</sequence>
<dbReference type="EMBL" id="CM001887">
    <property type="protein sequence ID" value="EOY29149.1"/>
    <property type="molecule type" value="Genomic_DNA"/>
</dbReference>
<name>A0A061GPX4_THECC</name>
<keyword evidence="1" id="KW-0472">Membrane</keyword>
<dbReference type="AlphaFoldDB" id="A0A061GPX4"/>